<dbReference type="KEGG" id="meme:HYG87_01515"/>
<evidence type="ECO:0000256" key="1">
    <source>
        <dbReference type="ARBA" id="ARBA00022485"/>
    </source>
</evidence>
<protein>
    <submittedName>
        <fullName evidence="6">4Fe-4S binding protein</fullName>
    </submittedName>
</protein>
<dbReference type="AlphaFoldDB" id="A0A8T8K4X7"/>
<keyword evidence="1" id="KW-0004">4Fe-4S</keyword>
<reference evidence="6" key="1">
    <citation type="submission" date="2020-07" db="EMBL/GenBank/DDBJ databases">
        <title>Methanobacterium. sp. MethCan genome.</title>
        <authorList>
            <person name="Postec A."/>
            <person name="Quemeneur M."/>
        </authorList>
    </citation>
    <scope>NUCLEOTIDE SEQUENCE</scope>
    <source>
        <strain evidence="6">MethCAN</strain>
    </source>
</reference>
<gene>
    <name evidence="6" type="ORF">HYG87_01515</name>
</gene>
<dbReference type="InterPro" id="IPR050157">
    <property type="entry name" value="PSI_iron-sulfur_center"/>
</dbReference>
<dbReference type="Pfam" id="PF12800">
    <property type="entry name" value="Fer4_4"/>
    <property type="match status" value="1"/>
</dbReference>
<dbReference type="PROSITE" id="PS00198">
    <property type="entry name" value="4FE4S_FER_1"/>
    <property type="match status" value="3"/>
</dbReference>
<keyword evidence="4" id="KW-0411">Iron-sulfur</keyword>
<organism evidence="6 7">
    <name type="scientific">Methanobacterium alkalithermotolerans</name>
    <dbReference type="NCBI Taxonomy" id="2731220"/>
    <lineage>
        <taxon>Archaea</taxon>
        <taxon>Methanobacteriati</taxon>
        <taxon>Methanobacteriota</taxon>
        <taxon>Methanomada group</taxon>
        <taxon>Methanobacteria</taxon>
        <taxon>Methanobacteriales</taxon>
        <taxon>Methanobacteriaceae</taxon>
        <taxon>Methanobacterium</taxon>
    </lineage>
</organism>
<dbReference type="Pfam" id="PF00037">
    <property type="entry name" value="Fer4"/>
    <property type="match status" value="1"/>
</dbReference>
<dbReference type="CDD" id="cd10549">
    <property type="entry name" value="MtMvhB_like"/>
    <property type="match status" value="2"/>
</dbReference>
<dbReference type="PANTHER" id="PTHR24960:SF79">
    <property type="entry name" value="PHOTOSYSTEM I IRON-SULFUR CENTER"/>
    <property type="match status" value="1"/>
</dbReference>
<dbReference type="Pfam" id="PF14697">
    <property type="entry name" value="Fer4_21"/>
    <property type="match status" value="2"/>
</dbReference>
<proteinExistence type="predicted"/>
<feature type="domain" description="4Fe-4S ferredoxin-type" evidence="5">
    <location>
        <begin position="155"/>
        <end position="184"/>
    </location>
</feature>
<feature type="domain" description="4Fe-4S ferredoxin-type" evidence="5">
    <location>
        <begin position="222"/>
        <end position="251"/>
    </location>
</feature>
<keyword evidence="2" id="KW-0479">Metal-binding</keyword>
<accession>A0A8T8K4X7</accession>
<dbReference type="EMBL" id="CP058560">
    <property type="protein sequence ID" value="QUH22535.1"/>
    <property type="molecule type" value="Genomic_DNA"/>
</dbReference>
<dbReference type="PANTHER" id="PTHR24960">
    <property type="entry name" value="PHOTOSYSTEM I IRON-SULFUR CENTER-RELATED"/>
    <property type="match status" value="1"/>
</dbReference>
<keyword evidence="3" id="KW-0408">Iron</keyword>
<feature type="domain" description="4Fe-4S ferredoxin-type" evidence="5">
    <location>
        <begin position="192"/>
        <end position="221"/>
    </location>
</feature>
<name>A0A8T8K4X7_9EURY</name>
<dbReference type="InterPro" id="IPR017896">
    <property type="entry name" value="4Fe4S_Fe-S-bd"/>
</dbReference>
<dbReference type="OrthoDB" id="23833at2157"/>
<feature type="domain" description="4Fe-4S ferredoxin-type" evidence="5">
    <location>
        <begin position="41"/>
        <end position="70"/>
    </location>
</feature>
<evidence type="ECO:0000256" key="4">
    <source>
        <dbReference type="ARBA" id="ARBA00023014"/>
    </source>
</evidence>
<dbReference type="RefSeq" id="WP_211533479.1">
    <property type="nucleotide sequence ID" value="NZ_CP058560.1"/>
</dbReference>
<feature type="domain" description="4Fe-4S ferredoxin-type" evidence="5">
    <location>
        <begin position="71"/>
        <end position="100"/>
    </location>
</feature>
<evidence type="ECO:0000313" key="7">
    <source>
        <dbReference type="Proteomes" id="UP000681041"/>
    </source>
</evidence>
<dbReference type="GO" id="GO:0051539">
    <property type="term" value="F:4 iron, 4 sulfur cluster binding"/>
    <property type="evidence" value="ECO:0007669"/>
    <property type="project" value="UniProtKB-KW"/>
</dbReference>
<dbReference type="Gene3D" id="3.30.70.20">
    <property type="match status" value="4"/>
</dbReference>
<evidence type="ECO:0000313" key="6">
    <source>
        <dbReference type="EMBL" id="QUH22535.1"/>
    </source>
</evidence>
<feature type="domain" description="4Fe-4S ferredoxin-type" evidence="5">
    <location>
        <begin position="125"/>
        <end position="154"/>
    </location>
</feature>
<dbReference type="GeneID" id="64819401"/>
<dbReference type="InterPro" id="IPR017900">
    <property type="entry name" value="4Fe4S_Fe_S_CS"/>
</dbReference>
<dbReference type="GO" id="GO:0046872">
    <property type="term" value="F:metal ion binding"/>
    <property type="evidence" value="ECO:0007669"/>
    <property type="project" value="UniProtKB-KW"/>
</dbReference>
<evidence type="ECO:0000256" key="2">
    <source>
        <dbReference type="ARBA" id="ARBA00022723"/>
    </source>
</evidence>
<dbReference type="SUPFAM" id="SSF54862">
    <property type="entry name" value="4Fe-4S ferredoxins"/>
    <property type="match status" value="2"/>
</dbReference>
<dbReference type="Proteomes" id="UP000681041">
    <property type="component" value="Chromosome"/>
</dbReference>
<dbReference type="PROSITE" id="PS51379">
    <property type="entry name" value="4FE4S_FER_2"/>
    <property type="match status" value="6"/>
</dbReference>
<sequence length="255" mass="28370">MDVTFKKKIEDLHKEVALKSADLEDNLEDFSVEIEPCTVMDKFITISSRCVRCNLCAQECPVDAIAESDSIKPAKILNNCVKCEICAQSCPVRCIRVVESRAHVNDQVEYELKDLKIPHRVIRCENIEVNPDKCISCGTCKKFCPTQAITVEDDQTALINQDLCVGCGACANVCEADAISLERFLGPVKETRRLDIDQKACVECQMCEESCPTGAIKLDDDEKIVLDKDKCILCEVCSTKCPVSALKLERLSHES</sequence>
<keyword evidence="7" id="KW-1185">Reference proteome</keyword>
<evidence type="ECO:0000256" key="3">
    <source>
        <dbReference type="ARBA" id="ARBA00023004"/>
    </source>
</evidence>
<evidence type="ECO:0000259" key="5">
    <source>
        <dbReference type="PROSITE" id="PS51379"/>
    </source>
</evidence>
<dbReference type="GO" id="GO:0016491">
    <property type="term" value="F:oxidoreductase activity"/>
    <property type="evidence" value="ECO:0007669"/>
    <property type="project" value="UniProtKB-ARBA"/>
</dbReference>